<name>A0AA48M147_9ZZZZ</name>
<dbReference type="Gene3D" id="3.40.50.150">
    <property type="entry name" value="Vaccinia Virus protein VP39"/>
    <property type="match status" value="1"/>
</dbReference>
<dbReference type="Pfam" id="PF06080">
    <property type="entry name" value="DUF938"/>
    <property type="match status" value="1"/>
</dbReference>
<dbReference type="PANTHER" id="PTHR20974">
    <property type="entry name" value="UPF0585 PROTEIN CG18661"/>
    <property type="match status" value="1"/>
</dbReference>
<dbReference type="InterPro" id="IPR010342">
    <property type="entry name" value="DUF938"/>
</dbReference>
<protein>
    <recommendedName>
        <fullName evidence="2">SAM-dependent methyltransferase</fullName>
    </recommendedName>
</protein>
<reference evidence="1" key="1">
    <citation type="submission" date="2023-07" db="EMBL/GenBank/DDBJ databases">
        <authorList>
            <person name="Pelsma A.J. K."/>
        </authorList>
    </citation>
    <scope>NUCLEOTIDE SEQUENCE</scope>
</reference>
<dbReference type="InterPro" id="IPR029063">
    <property type="entry name" value="SAM-dependent_MTases_sf"/>
</dbReference>
<gene>
    <name evidence="1" type="ORF">AMST5_01199</name>
</gene>
<accession>A0AA48M147</accession>
<dbReference type="EMBL" id="OY288114">
    <property type="protein sequence ID" value="CAJ0859339.1"/>
    <property type="molecule type" value="Genomic_DNA"/>
</dbReference>
<proteinExistence type="predicted"/>
<organism evidence="1">
    <name type="scientific">freshwater sediment metagenome</name>
    <dbReference type="NCBI Taxonomy" id="556182"/>
    <lineage>
        <taxon>unclassified sequences</taxon>
        <taxon>metagenomes</taxon>
        <taxon>ecological metagenomes</taxon>
    </lineage>
</organism>
<evidence type="ECO:0008006" key="2">
    <source>
        <dbReference type="Google" id="ProtNLM"/>
    </source>
</evidence>
<dbReference type="PANTHER" id="PTHR20974:SF0">
    <property type="entry name" value="UPF0585 PROTEIN CG18661"/>
    <property type="match status" value="1"/>
</dbReference>
<evidence type="ECO:0000313" key="1">
    <source>
        <dbReference type="EMBL" id="CAJ0859339.1"/>
    </source>
</evidence>
<dbReference type="AlphaFoldDB" id="A0AA48M147"/>
<sequence>MNGNRLSSAAAARNRGPILDVLHRVLPKQGLVLEVASGSGEHVVHFAAELTSLTFAPSDPSQKARESVAAWIASSGVENVLSPLALDAATTPWPIEQADAVICINMVHISPWAATEGLFGNAAAILPASAPLYLYGPYKRGGSHTAPSNAEFDASLRAQNPAWGVRDLETIAELGRQAGFEPPEIVEMPANNLSLIFRRSVSLRGRPDV</sequence>
<dbReference type="SUPFAM" id="SSF53335">
    <property type="entry name" value="S-adenosyl-L-methionine-dependent methyltransferases"/>
    <property type="match status" value="1"/>
</dbReference>